<dbReference type="InterPro" id="IPR013780">
    <property type="entry name" value="Glyco_hydro_b"/>
</dbReference>
<dbReference type="GO" id="GO:0016798">
    <property type="term" value="F:hydrolase activity, acting on glycosyl bonds"/>
    <property type="evidence" value="ECO:0007669"/>
    <property type="project" value="UniProtKB-KW"/>
</dbReference>
<evidence type="ECO:0000313" key="11">
    <source>
        <dbReference type="Proteomes" id="UP000199116"/>
    </source>
</evidence>
<dbReference type="SUPFAM" id="SSF51445">
    <property type="entry name" value="(Trans)glycosidases"/>
    <property type="match status" value="1"/>
</dbReference>
<organism evidence="10 11">
    <name type="scientific">Salegentibacter agarivorans</name>
    <dbReference type="NCBI Taxonomy" id="345907"/>
    <lineage>
        <taxon>Bacteria</taxon>
        <taxon>Pseudomonadati</taxon>
        <taxon>Bacteroidota</taxon>
        <taxon>Flavobacteriia</taxon>
        <taxon>Flavobacteriales</taxon>
        <taxon>Flavobacteriaceae</taxon>
        <taxon>Salegentibacter</taxon>
    </lineage>
</organism>
<keyword evidence="4" id="KW-0106">Calcium</keyword>
<accession>A0A1I2KVL8</accession>
<sequence>MKKVFLFICLLGIFPFVVAQEATIQSPDDAVRLEVNLEAGIPTYSVFYNNEVVLEKSRLGLKTNIADYSEGLSFEGSKTTTVEKSYESKKLKDSEINYNAQELTATFTTQKGQKMDVIFRVSNNDIAFRYHLQKYSDTIAHVVTKEFTGFNFPNTAKSFLTLQSKSMVGFQRTKPSYEEGYYLDQEITKASANNLGYTFPGLFKTEDHWVLLSETGVDGTYVGAHLSDPNAEGEYTIAFPDSTENNDFGSTGAAISLPYSTPWRTITVGESLKPIVETTIPFDVVEPLYEASQDYKFGRGVWSWIMWQDASMNYDDQVTYIDFAAEMGYEYILIDALWDQNIGYDRMEELIKYANSKNVDVFLWYNSNGVANDAPMTPRNKMHRAITRKQEMQWLQENGVKGLKVDFMGGDKQETIQLYEDIMSDANDHGLMMIFHGATIPRGWEVMYPNFISTEAVLASENLMFSQYANDQEARSAAIHPFIRNTVGSMDFGGTVLNERYNRTNDGGNFRRTSDAFQLATAVLFQTPVQFFALTPNNLEDAPEFAVDFMKNVPTTWDETIFIEGYPGEYSVIARRHKDQWYIAGINASKEAKKVSFSLPELKGNTFSIINDSKKGKTEKKEIKQNRGKFEVTIQPQGGFVITN</sequence>
<keyword evidence="5" id="KW-0326">Glycosidase</keyword>
<name>A0A1I2KVL8_9FLAO</name>
<feature type="chain" id="PRO_5011498509" evidence="6">
    <location>
        <begin position="20"/>
        <end position="644"/>
    </location>
</feature>
<dbReference type="GO" id="GO:0030246">
    <property type="term" value="F:carbohydrate binding"/>
    <property type="evidence" value="ECO:0007669"/>
    <property type="project" value="InterPro"/>
</dbReference>
<feature type="domain" description="Glycosyl-hydrolase 97 C-terminal oligomerisation" evidence="9">
    <location>
        <begin position="556"/>
        <end position="642"/>
    </location>
</feature>
<dbReference type="PANTHER" id="PTHR35803:SF2">
    <property type="entry name" value="RETAINING ALPHA-GALACTOSIDASE"/>
    <property type="match status" value="1"/>
</dbReference>
<comment type="cofactor">
    <cofactor evidence="1">
        <name>Ca(2+)</name>
        <dbReference type="ChEBI" id="CHEBI:29108"/>
    </cofactor>
</comment>
<dbReference type="PANTHER" id="PTHR35803">
    <property type="entry name" value="GLUCAN 1,4-ALPHA-GLUCOSIDASE SUSB-RELATED"/>
    <property type="match status" value="1"/>
</dbReference>
<feature type="domain" description="Glycosyl-hydrolase 97 catalytic" evidence="7">
    <location>
        <begin position="307"/>
        <end position="457"/>
    </location>
</feature>
<dbReference type="Gene3D" id="2.60.40.1180">
    <property type="entry name" value="Golgi alpha-mannosidase II"/>
    <property type="match status" value="1"/>
</dbReference>
<dbReference type="InterPro" id="IPR052720">
    <property type="entry name" value="Glycosyl_hydrolase_97"/>
</dbReference>
<dbReference type="Proteomes" id="UP000199116">
    <property type="component" value="Unassembled WGS sequence"/>
</dbReference>
<dbReference type="InterPro" id="IPR029486">
    <property type="entry name" value="GH97_N"/>
</dbReference>
<dbReference type="RefSeq" id="WP_093303442.1">
    <property type="nucleotide sequence ID" value="NZ_FOOH01000005.1"/>
</dbReference>
<proteinExistence type="predicted"/>
<evidence type="ECO:0000259" key="8">
    <source>
        <dbReference type="Pfam" id="PF14508"/>
    </source>
</evidence>
<evidence type="ECO:0000259" key="7">
    <source>
        <dbReference type="Pfam" id="PF10566"/>
    </source>
</evidence>
<evidence type="ECO:0000256" key="3">
    <source>
        <dbReference type="ARBA" id="ARBA00022801"/>
    </source>
</evidence>
<dbReference type="InterPro" id="IPR029483">
    <property type="entry name" value="GH97_C"/>
</dbReference>
<feature type="domain" description="Glycosyl-hydrolase 97 N-terminal" evidence="8">
    <location>
        <begin position="24"/>
        <end position="287"/>
    </location>
</feature>
<protein>
    <submittedName>
        <fullName evidence="10">Glycosyl-hydrolase 97 C-terminal, oligomerisation</fullName>
    </submittedName>
</protein>
<evidence type="ECO:0000256" key="2">
    <source>
        <dbReference type="ARBA" id="ARBA00011245"/>
    </source>
</evidence>
<evidence type="ECO:0000256" key="1">
    <source>
        <dbReference type="ARBA" id="ARBA00001913"/>
    </source>
</evidence>
<keyword evidence="11" id="KW-1185">Reference proteome</keyword>
<evidence type="ECO:0000256" key="5">
    <source>
        <dbReference type="ARBA" id="ARBA00023295"/>
    </source>
</evidence>
<evidence type="ECO:0000256" key="6">
    <source>
        <dbReference type="SAM" id="SignalP"/>
    </source>
</evidence>
<dbReference type="InterPro" id="IPR017853">
    <property type="entry name" value="GH"/>
</dbReference>
<dbReference type="AlphaFoldDB" id="A0A1I2KVL8"/>
<reference evidence="11" key="1">
    <citation type="submission" date="2016-10" db="EMBL/GenBank/DDBJ databases">
        <authorList>
            <person name="Varghese N."/>
            <person name="Submissions S."/>
        </authorList>
    </citation>
    <scope>NUCLEOTIDE SEQUENCE [LARGE SCALE GENOMIC DNA]</scope>
    <source>
        <strain evidence="11">DSM 23515</strain>
    </source>
</reference>
<evidence type="ECO:0000256" key="4">
    <source>
        <dbReference type="ARBA" id="ARBA00022837"/>
    </source>
</evidence>
<dbReference type="Gene3D" id="3.20.20.70">
    <property type="entry name" value="Aldolase class I"/>
    <property type="match status" value="1"/>
</dbReference>
<dbReference type="InterPro" id="IPR014718">
    <property type="entry name" value="GH-type_carb-bd"/>
</dbReference>
<evidence type="ECO:0000313" key="10">
    <source>
        <dbReference type="EMBL" id="SFF70300.1"/>
    </source>
</evidence>
<dbReference type="Gene3D" id="2.70.98.10">
    <property type="match status" value="1"/>
</dbReference>
<evidence type="ECO:0000259" key="9">
    <source>
        <dbReference type="Pfam" id="PF14509"/>
    </source>
</evidence>
<dbReference type="Pfam" id="PF10566">
    <property type="entry name" value="Glyco_hydro_97"/>
    <property type="match status" value="1"/>
</dbReference>
<dbReference type="InterPro" id="IPR013785">
    <property type="entry name" value="Aldolase_TIM"/>
</dbReference>
<keyword evidence="6" id="KW-0732">Signal</keyword>
<keyword evidence="3 10" id="KW-0378">Hydrolase</keyword>
<dbReference type="Pfam" id="PF14508">
    <property type="entry name" value="GH97_N"/>
    <property type="match status" value="1"/>
</dbReference>
<dbReference type="InterPro" id="IPR019563">
    <property type="entry name" value="GH97_catalytic"/>
</dbReference>
<comment type="subunit">
    <text evidence="2">Monomer.</text>
</comment>
<feature type="signal peptide" evidence="6">
    <location>
        <begin position="1"/>
        <end position="19"/>
    </location>
</feature>
<dbReference type="EMBL" id="FOOH01000005">
    <property type="protein sequence ID" value="SFF70300.1"/>
    <property type="molecule type" value="Genomic_DNA"/>
</dbReference>
<dbReference type="Pfam" id="PF14509">
    <property type="entry name" value="GH97_C"/>
    <property type="match status" value="1"/>
</dbReference>
<gene>
    <name evidence="10" type="ORF">SAMN04488033_10599</name>
</gene>